<name>A0A1H0FVC1_HALAD</name>
<dbReference type="SUPFAM" id="SSF55874">
    <property type="entry name" value="ATPase domain of HSP90 chaperone/DNA topoisomerase II/histidine kinase"/>
    <property type="match status" value="1"/>
</dbReference>
<dbReference type="InterPro" id="IPR013767">
    <property type="entry name" value="PAS_fold"/>
</dbReference>
<protein>
    <recommendedName>
        <fullName evidence="3">histidine kinase</fullName>
        <ecNumber evidence="3">2.7.13.3</ecNumber>
    </recommendedName>
</protein>
<keyword evidence="6" id="KW-0808">Transferase</keyword>
<comment type="catalytic activity">
    <reaction evidence="1">
        <text>ATP + protein L-histidine = ADP + protein N-phospho-L-histidine.</text>
        <dbReference type="EC" id="2.7.13.3"/>
    </reaction>
</comment>
<dbReference type="Pfam" id="PF02518">
    <property type="entry name" value="HATPase_c"/>
    <property type="match status" value="1"/>
</dbReference>
<evidence type="ECO:0000256" key="4">
    <source>
        <dbReference type="ARBA" id="ARBA00022475"/>
    </source>
</evidence>
<keyword evidence="13 14" id="KW-0472">Membrane</keyword>
<evidence type="ECO:0000256" key="2">
    <source>
        <dbReference type="ARBA" id="ARBA00004651"/>
    </source>
</evidence>
<keyword evidence="7 14" id="KW-0812">Transmembrane</keyword>
<sequence>MKQPRYKLSTIIIFFVLLVVFFSLLITDLLITENTSDEIRGQLEEKALIISRTVAESQIVQQELESEEIQGTIQDYAMSIQEASDVLFVVVMNMEGIRQSHPDPGRIGQAFVGGDEKRVLNGEEYISISEGTLGHSVRAFTPIYGRDGEQMGAVATGLSLDAVEAALEKNHQNILIGSLIGSLVGVIGAFLLARYIKKSLFGLEPAAIAKIYEERNRMFHSVREGVIAVDEEARITFINHSAKEIFQKAGIYEKEPVGLAIAEYLPDSKLDRVLQTGEAEVDEEQNIQGSSIIVNRVPLIVNGAVVGAISTFRDKTEVNRLAEQLTGVRLYAESLRAQSHEFKNKLHVLLGMIEMKSYQEVHTYIKQLVDHQVRETTSLTDKIKDPALAGFMIGKRSYAREQQVDLTVQCETIIPPAKDPNVTHELITIIGNLVNNAIESFHTEEGKKVSVDLSYVDDLLSMDISDNGSGIEERFKEEMFRKGVSTKGDNRGYGLHLVKTSVEALEGSLEIESNGQNGTSVSVIIPFELKEDVE</sequence>
<keyword evidence="8" id="KW-0547">Nucleotide-binding</keyword>
<dbReference type="EMBL" id="FNIZ01000002">
    <property type="protein sequence ID" value="SDN98544.1"/>
    <property type="molecule type" value="Genomic_DNA"/>
</dbReference>
<evidence type="ECO:0000256" key="8">
    <source>
        <dbReference type="ARBA" id="ARBA00022741"/>
    </source>
</evidence>
<dbReference type="RefSeq" id="WP_089650907.1">
    <property type="nucleotide sequence ID" value="NZ_FNIZ01000002.1"/>
</dbReference>
<evidence type="ECO:0000256" key="6">
    <source>
        <dbReference type="ARBA" id="ARBA00022679"/>
    </source>
</evidence>
<dbReference type="InterPro" id="IPR005467">
    <property type="entry name" value="His_kinase_dom"/>
</dbReference>
<dbReference type="FunFam" id="3.30.450.20:FF:000018">
    <property type="entry name" value="Sensor histidine kinase DcuS"/>
    <property type="match status" value="1"/>
</dbReference>
<accession>A0A1H0FVC1</accession>
<dbReference type="Gene3D" id="3.30.565.10">
    <property type="entry name" value="Histidine kinase-like ATPase, C-terminal domain"/>
    <property type="match status" value="1"/>
</dbReference>
<evidence type="ECO:0000256" key="3">
    <source>
        <dbReference type="ARBA" id="ARBA00012438"/>
    </source>
</evidence>
<proteinExistence type="predicted"/>
<dbReference type="PRINTS" id="PR00344">
    <property type="entry name" value="BCTRLSENSOR"/>
</dbReference>
<evidence type="ECO:0000256" key="13">
    <source>
        <dbReference type="ARBA" id="ARBA00023136"/>
    </source>
</evidence>
<dbReference type="Proteomes" id="UP000198860">
    <property type="component" value="Unassembled WGS sequence"/>
</dbReference>
<dbReference type="GO" id="GO:0005524">
    <property type="term" value="F:ATP binding"/>
    <property type="evidence" value="ECO:0007669"/>
    <property type="project" value="UniProtKB-KW"/>
</dbReference>
<evidence type="ECO:0000256" key="5">
    <source>
        <dbReference type="ARBA" id="ARBA00022553"/>
    </source>
</evidence>
<dbReference type="InterPro" id="IPR036890">
    <property type="entry name" value="HATPase_C_sf"/>
</dbReference>
<feature type="transmembrane region" description="Helical" evidence="14">
    <location>
        <begin position="12"/>
        <end position="31"/>
    </location>
</feature>
<organism evidence="16 17">
    <name type="scientific">Halobacillus aidingensis</name>
    <dbReference type="NCBI Taxonomy" id="240303"/>
    <lineage>
        <taxon>Bacteria</taxon>
        <taxon>Bacillati</taxon>
        <taxon>Bacillota</taxon>
        <taxon>Bacilli</taxon>
        <taxon>Bacillales</taxon>
        <taxon>Bacillaceae</taxon>
        <taxon>Halobacillus</taxon>
    </lineage>
</organism>
<dbReference type="InterPro" id="IPR000014">
    <property type="entry name" value="PAS"/>
</dbReference>
<dbReference type="InterPro" id="IPR029151">
    <property type="entry name" value="Sensor-like_sf"/>
</dbReference>
<dbReference type="InterPro" id="IPR004358">
    <property type="entry name" value="Sig_transdc_His_kin-like_C"/>
</dbReference>
<evidence type="ECO:0000256" key="11">
    <source>
        <dbReference type="ARBA" id="ARBA00022989"/>
    </source>
</evidence>
<dbReference type="Gene3D" id="1.10.287.130">
    <property type="match status" value="1"/>
</dbReference>
<dbReference type="CDD" id="cd00130">
    <property type="entry name" value="PAS"/>
    <property type="match status" value="1"/>
</dbReference>
<keyword evidence="11 14" id="KW-1133">Transmembrane helix</keyword>
<comment type="subcellular location">
    <subcellularLocation>
        <location evidence="2">Cell membrane</location>
        <topology evidence="2">Multi-pass membrane protein</topology>
    </subcellularLocation>
</comment>
<dbReference type="InterPro" id="IPR039506">
    <property type="entry name" value="SPOB_a"/>
</dbReference>
<keyword evidence="4" id="KW-1003">Cell membrane</keyword>
<evidence type="ECO:0000313" key="16">
    <source>
        <dbReference type="EMBL" id="SDN98544.1"/>
    </source>
</evidence>
<dbReference type="InterPro" id="IPR035965">
    <property type="entry name" value="PAS-like_dom_sf"/>
</dbReference>
<dbReference type="NCBIfam" id="NF008298">
    <property type="entry name" value="PRK11086.1"/>
    <property type="match status" value="1"/>
</dbReference>
<dbReference type="Pfam" id="PF14689">
    <property type="entry name" value="SPOB_a"/>
    <property type="match status" value="1"/>
</dbReference>
<feature type="transmembrane region" description="Helical" evidence="14">
    <location>
        <begin position="174"/>
        <end position="193"/>
    </location>
</feature>
<dbReference type="GO" id="GO:0005886">
    <property type="term" value="C:plasma membrane"/>
    <property type="evidence" value="ECO:0007669"/>
    <property type="project" value="UniProtKB-SubCell"/>
</dbReference>
<keyword evidence="12" id="KW-0902">Two-component regulatory system</keyword>
<dbReference type="GO" id="GO:0000155">
    <property type="term" value="F:phosphorelay sensor kinase activity"/>
    <property type="evidence" value="ECO:0007669"/>
    <property type="project" value="InterPro"/>
</dbReference>
<dbReference type="PANTHER" id="PTHR43547">
    <property type="entry name" value="TWO-COMPONENT HISTIDINE KINASE"/>
    <property type="match status" value="1"/>
</dbReference>
<evidence type="ECO:0000256" key="1">
    <source>
        <dbReference type="ARBA" id="ARBA00000085"/>
    </source>
</evidence>
<evidence type="ECO:0000256" key="9">
    <source>
        <dbReference type="ARBA" id="ARBA00022777"/>
    </source>
</evidence>
<dbReference type="SUPFAM" id="SSF55785">
    <property type="entry name" value="PYP-like sensor domain (PAS domain)"/>
    <property type="match status" value="1"/>
</dbReference>
<keyword evidence="10" id="KW-0067">ATP-binding</keyword>
<evidence type="ECO:0000256" key="10">
    <source>
        <dbReference type="ARBA" id="ARBA00022840"/>
    </source>
</evidence>
<dbReference type="InterPro" id="IPR003594">
    <property type="entry name" value="HATPase_dom"/>
</dbReference>
<dbReference type="InterPro" id="IPR016120">
    <property type="entry name" value="Sig_transdc_His_kin_SpoOB"/>
</dbReference>
<dbReference type="SUPFAM" id="SSF103190">
    <property type="entry name" value="Sensory domain-like"/>
    <property type="match status" value="1"/>
</dbReference>
<dbReference type="AlphaFoldDB" id="A0A1H0FVC1"/>
<reference evidence="17" key="1">
    <citation type="submission" date="2016-10" db="EMBL/GenBank/DDBJ databases">
        <authorList>
            <person name="Varghese N."/>
            <person name="Submissions S."/>
        </authorList>
    </citation>
    <scope>NUCLEOTIDE SEQUENCE [LARGE SCALE GENOMIC DNA]</scope>
    <source>
        <strain evidence="17">CGMCC 1.3703</strain>
    </source>
</reference>
<dbReference type="Pfam" id="PF00989">
    <property type="entry name" value="PAS"/>
    <property type="match status" value="1"/>
</dbReference>
<dbReference type="GO" id="GO:0006355">
    <property type="term" value="P:regulation of DNA-templated transcription"/>
    <property type="evidence" value="ECO:0007669"/>
    <property type="project" value="InterPro"/>
</dbReference>
<dbReference type="SMART" id="SM00387">
    <property type="entry name" value="HATPase_c"/>
    <property type="match status" value="1"/>
</dbReference>
<dbReference type="Gene3D" id="3.30.450.20">
    <property type="entry name" value="PAS domain"/>
    <property type="match status" value="2"/>
</dbReference>
<feature type="domain" description="Histidine kinase" evidence="15">
    <location>
        <begin position="337"/>
        <end position="529"/>
    </location>
</feature>
<gene>
    <name evidence="16" type="ORF">SAMN05421677_102125</name>
</gene>
<evidence type="ECO:0000256" key="7">
    <source>
        <dbReference type="ARBA" id="ARBA00022692"/>
    </source>
</evidence>
<evidence type="ECO:0000313" key="17">
    <source>
        <dbReference type="Proteomes" id="UP000198860"/>
    </source>
</evidence>
<dbReference type="SUPFAM" id="SSF55890">
    <property type="entry name" value="Sporulation response regulatory protein Spo0B"/>
    <property type="match status" value="1"/>
</dbReference>
<dbReference type="STRING" id="240303.SAMN05421677_102125"/>
<dbReference type="PANTHER" id="PTHR43547:SF10">
    <property type="entry name" value="SENSOR HISTIDINE KINASE DCUS"/>
    <property type="match status" value="1"/>
</dbReference>
<evidence type="ECO:0000256" key="14">
    <source>
        <dbReference type="SAM" id="Phobius"/>
    </source>
</evidence>
<keyword evidence="5" id="KW-0597">Phosphoprotein</keyword>
<dbReference type="OrthoDB" id="9792686at2"/>
<dbReference type="PROSITE" id="PS50109">
    <property type="entry name" value="HIS_KIN"/>
    <property type="match status" value="1"/>
</dbReference>
<dbReference type="InterPro" id="IPR033463">
    <property type="entry name" value="sCache_3"/>
</dbReference>
<evidence type="ECO:0000259" key="15">
    <source>
        <dbReference type="PROSITE" id="PS50109"/>
    </source>
</evidence>
<evidence type="ECO:0000256" key="12">
    <source>
        <dbReference type="ARBA" id="ARBA00023012"/>
    </source>
</evidence>
<dbReference type="SMART" id="SM00091">
    <property type="entry name" value="PAS"/>
    <property type="match status" value="1"/>
</dbReference>
<keyword evidence="9 16" id="KW-0418">Kinase</keyword>
<dbReference type="Pfam" id="PF17203">
    <property type="entry name" value="sCache_3_2"/>
    <property type="match status" value="1"/>
</dbReference>
<keyword evidence="17" id="KW-1185">Reference proteome</keyword>
<dbReference type="EC" id="2.7.13.3" evidence="3"/>